<feature type="compositionally biased region" description="Basic and acidic residues" evidence="1">
    <location>
        <begin position="92"/>
        <end position="101"/>
    </location>
</feature>
<proteinExistence type="predicted"/>
<dbReference type="InterPro" id="IPR006629">
    <property type="entry name" value="LITAF"/>
</dbReference>
<gene>
    <name evidence="4" type="ORF">LOD99_12932</name>
</gene>
<dbReference type="EMBL" id="JAKMXF010000365">
    <property type="protein sequence ID" value="KAI6645669.1"/>
    <property type="molecule type" value="Genomic_DNA"/>
</dbReference>
<dbReference type="PROSITE" id="PS51837">
    <property type="entry name" value="LITAF"/>
    <property type="match status" value="1"/>
</dbReference>
<name>A0AAV7JAG8_9METZ</name>
<keyword evidence="2" id="KW-0812">Transmembrane</keyword>
<organism evidence="4 5">
    <name type="scientific">Oopsacas minuta</name>
    <dbReference type="NCBI Taxonomy" id="111878"/>
    <lineage>
        <taxon>Eukaryota</taxon>
        <taxon>Metazoa</taxon>
        <taxon>Porifera</taxon>
        <taxon>Hexactinellida</taxon>
        <taxon>Hexasterophora</taxon>
        <taxon>Lyssacinosida</taxon>
        <taxon>Leucopsacidae</taxon>
        <taxon>Oopsacas</taxon>
    </lineage>
</organism>
<evidence type="ECO:0000256" key="1">
    <source>
        <dbReference type="SAM" id="MobiDB-lite"/>
    </source>
</evidence>
<evidence type="ECO:0000256" key="2">
    <source>
        <dbReference type="SAM" id="Phobius"/>
    </source>
</evidence>
<evidence type="ECO:0000313" key="5">
    <source>
        <dbReference type="Proteomes" id="UP001165289"/>
    </source>
</evidence>
<keyword evidence="2" id="KW-1133">Transmembrane helix</keyword>
<dbReference type="SMART" id="SM00714">
    <property type="entry name" value="LITAF"/>
    <property type="match status" value="1"/>
</dbReference>
<dbReference type="Pfam" id="PF10601">
    <property type="entry name" value="zf-LITAF-like"/>
    <property type="match status" value="1"/>
</dbReference>
<feature type="compositionally biased region" description="Low complexity" evidence="1">
    <location>
        <begin position="37"/>
        <end position="46"/>
    </location>
</feature>
<sequence length="194" mass="21461">MKSFQNMLPTLLEASEPGLGEFDRRASTSAPELDRQNSPASNYNPPNYAPPGFRSNVPERRQSFAEPPAYKPPCETLLRKRAMSSPLFPSKFSREEPDTHETPSPTILTPQVFGKEPQVAFCATCERQQLSVTKKKIGKASKFTFGVVAATVAVIFAPATPLTLGILLNSNLKDTVHKCPSCRERMGKHRQPVF</sequence>
<evidence type="ECO:0000259" key="3">
    <source>
        <dbReference type="PROSITE" id="PS51837"/>
    </source>
</evidence>
<feature type="region of interest" description="Disordered" evidence="1">
    <location>
        <begin position="1"/>
        <end position="71"/>
    </location>
</feature>
<keyword evidence="2" id="KW-0472">Membrane</keyword>
<dbReference type="AlphaFoldDB" id="A0AAV7JAG8"/>
<dbReference type="Proteomes" id="UP001165289">
    <property type="component" value="Unassembled WGS sequence"/>
</dbReference>
<feature type="transmembrane region" description="Helical" evidence="2">
    <location>
        <begin position="143"/>
        <end position="168"/>
    </location>
</feature>
<evidence type="ECO:0000313" key="4">
    <source>
        <dbReference type="EMBL" id="KAI6645669.1"/>
    </source>
</evidence>
<feature type="domain" description="LITAF" evidence="3">
    <location>
        <begin position="102"/>
        <end position="191"/>
    </location>
</feature>
<keyword evidence="5" id="KW-1185">Reference proteome</keyword>
<comment type="caution">
    <text evidence="4">The sequence shown here is derived from an EMBL/GenBank/DDBJ whole genome shotgun (WGS) entry which is preliminary data.</text>
</comment>
<reference evidence="4 5" key="1">
    <citation type="journal article" date="2023" name="BMC Biol.">
        <title>The compact genome of the sponge Oopsacas minuta (Hexactinellida) is lacking key metazoan core genes.</title>
        <authorList>
            <person name="Santini S."/>
            <person name="Schenkelaars Q."/>
            <person name="Jourda C."/>
            <person name="Duchesne M."/>
            <person name="Belahbib H."/>
            <person name="Rocher C."/>
            <person name="Selva M."/>
            <person name="Riesgo A."/>
            <person name="Vervoort M."/>
            <person name="Leys S.P."/>
            <person name="Kodjabachian L."/>
            <person name="Le Bivic A."/>
            <person name="Borchiellini C."/>
            <person name="Claverie J.M."/>
            <person name="Renard E."/>
        </authorList>
    </citation>
    <scope>NUCLEOTIDE SEQUENCE [LARGE SCALE GENOMIC DNA]</scope>
    <source>
        <strain evidence="4">SPO-2</strain>
    </source>
</reference>
<protein>
    <recommendedName>
        <fullName evidence="3">LITAF domain-containing protein</fullName>
    </recommendedName>
</protein>
<feature type="region of interest" description="Disordered" evidence="1">
    <location>
        <begin position="88"/>
        <end position="107"/>
    </location>
</feature>
<accession>A0AAV7JAG8</accession>